<gene>
    <name evidence="2" type="ORF">CTRI78_v010969</name>
</gene>
<evidence type="ECO:0000313" key="3">
    <source>
        <dbReference type="Proteomes" id="UP000295703"/>
    </source>
</evidence>
<feature type="signal peptide" evidence="1">
    <location>
        <begin position="1"/>
        <end position="17"/>
    </location>
</feature>
<accession>A0A4R8QGJ9</accession>
<keyword evidence="3" id="KW-1185">Reference proteome</keyword>
<comment type="caution">
    <text evidence="2">The sequence shown here is derived from an EMBL/GenBank/DDBJ whole genome shotgun (WGS) entry which is preliminary data.</text>
</comment>
<dbReference type="PANTHER" id="PTHR39602">
    <property type="entry name" value="ACW-9"/>
    <property type="match status" value="1"/>
</dbReference>
<keyword evidence="1" id="KW-0732">Signal</keyword>
<proteinExistence type="predicted"/>
<dbReference type="STRING" id="5466.A0A4R8QGJ9"/>
<dbReference type="EMBL" id="RYZW01000211">
    <property type="protein sequence ID" value="TDZ37991.1"/>
    <property type="molecule type" value="Genomic_DNA"/>
</dbReference>
<evidence type="ECO:0000313" key="2">
    <source>
        <dbReference type="EMBL" id="TDZ37991.1"/>
    </source>
</evidence>
<feature type="chain" id="PRO_5020401676" evidence="1">
    <location>
        <begin position="18"/>
        <end position="317"/>
    </location>
</feature>
<evidence type="ECO:0000256" key="1">
    <source>
        <dbReference type="SAM" id="SignalP"/>
    </source>
</evidence>
<protein>
    <submittedName>
        <fullName evidence="2">Uncharacterized protein</fullName>
    </submittedName>
</protein>
<dbReference type="Proteomes" id="UP000295703">
    <property type="component" value="Unassembled WGS sequence"/>
</dbReference>
<sequence>MIGKLTFALAMASAVTAAPALGRRDDCQDAYNACIAAGTAEIACSCTLTACYGEDNARNRDFCATATANLPKPTPTGIPGGCNPARPGSCPSSYFTYPTASASAGPEFTPIPGIPGGCNPAHPGSCPSYPAVPASAQPEFTPIPGIPGGCNPAHPASCPSSYFTYPTYSATAAPTPAPTAGSGSYPVAYADPKPVEGKTWAIKDLTRYCGSDNSGCDYNFKLEVGGETQACTVIRMPGANAATESWSNQPCTSGSNYKISWGYVAEPGPAFAVVSVVLDKEIAWFGVSNVNGQEVTPSNPFGSGQYGDLGPQQVYTY</sequence>
<dbReference type="PANTHER" id="PTHR39602:SF2">
    <property type="entry name" value="ACW-9"/>
    <property type="match status" value="1"/>
</dbReference>
<name>A0A4R8QGJ9_COLTR</name>
<organism evidence="2 3">
    <name type="scientific">Colletotrichum trifolii</name>
    <dbReference type="NCBI Taxonomy" id="5466"/>
    <lineage>
        <taxon>Eukaryota</taxon>
        <taxon>Fungi</taxon>
        <taxon>Dikarya</taxon>
        <taxon>Ascomycota</taxon>
        <taxon>Pezizomycotina</taxon>
        <taxon>Sordariomycetes</taxon>
        <taxon>Hypocreomycetidae</taxon>
        <taxon>Glomerellales</taxon>
        <taxon>Glomerellaceae</taxon>
        <taxon>Colletotrichum</taxon>
        <taxon>Colletotrichum orbiculare species complex</taxon>
    </lineage>
</organism>
<reference evidence="2 3" key="1">
    <citation type="submission" date="2018-12" db="EMBL/GenBank/DDBJ databases">
        <title>Genome sequence and assembly of Colletotrichum trifolii.</title>
        <authorList>
            <person name="Gan P."/>
            <person name="Shirasu K."/>
        </authorList>
    </citation>
    <scope>NUCLEOTIDE SEQUENCE [LARGE SCALE GENOMIC DNA]</scope>
    <source>
        <strain evidence="2 3">543-2</strain>
    </source>
</reference>
<dbReference type="AlphaFoldDB" id="A0A4R8QGJ9"/>